<comment type="similarity">
    <text evidence="3">Belongs to the PIGG/PIGN/PIGO family. PIGG subfamily.</text>
</comment>
<feature type="region of interest" description="Disordered" evidence="11">
    <location>
        <begin position="799"/>
        <end position="836"/>
    </location>
</feature>
<feature type="transmembrane region" description="Helical" evidence="12">
    <location>
        <begin position="1022"/>
        <end position="1041"/>
    </location>
</feature>
<keyword evidence="15" id="KW-1185">Reference proteome</keyword>
<evidence type="ECO:0000256" key="3">
    <source>
        <dbReference type="ARBA" id="ARBA00005315"/>
    </source>
</evidence>
<protein>
    <recommendedName>
        <fullName evidence="13">GPI ethanolamine phosphate transferase 2 C-terminal domain-containing protein</fullName>
    </recommendedName>
</protein>
<evidence type="ECO:0000256" key="4">
    <source>
        <dbReference type="ARBA" id="ARBA00022502"/>
    </source>
</evidence>
<evidence type="ECO:0000256" key="2">
    <source>
        <dbReference type="ARBA" id="ARBA00004687"/>
    </source>
</evidence>
<keyword evidence="7" id="KW-0256">Endoplasmic reticulum</keyword>
<feature type="transmembrane region" description="Helical" evidence="12">
    <location>
        <begin position="645"/>
        <end position="662"/>
    </location>
</feature>
<feature type="transmembrane region" description="Helical" evidence="12">
    <location>
        <begin position="387"/>
        <end position="407"/>
    </location>
</feature>
<reference evidence="14" key="1">
    <citation type="journal article" date="2023" name="G3 (Bethesda)">
        <title>A reference genome for the long-term kleptoplast-retaining sea slug Elysia crispata morphotype clarki.</title>
        <authorList>
            <person name="Eastman K.E."/>
            <person name="Pendleton A.L."/>
            <person name="Shaikh M.A."/>
            <person name="Suttiyut T."/>
            <person name="Ogas R."/>
            <person name="Tomko P."/>
            <person name="Gavelis G."/>
            <person name="Widhalm J.R."/>
            <person name="Wisecaver J.H."/>
        </authorList>
    </citation>
    <scope>NUCLEOTIDE SEQUENCE</scope>
    <source>
        <strain evidence="14">ECLA1</strain>
    </source>
</reference>
<feature type="transmembrane region" description="Helical" evidence="12">
    <location>
        <begin position="459"/>
        <end position="483"/>
    </location>
</feature>
<evidence type="ECO:0000256" key="5">
    <source>
        <dbReference type="ARBA" id="ARBA00022679"/>
    </source>
</evidence>
<feature type="transmembrane region" description="Helical" evidence="12">
    <location>
        <begin position="689"/>
        <end position="705"/>
    </location>
</feature>
<keyword evidence="6 12" id="KW-0812">Transmembrane</keyword>
<dbReference type="SUPFAM" id="SSF53649">
    <property type="entry name" value="Alkaline phosphatase-like"/>
    <property type="match status" value="1"/>
</dbReference>
<evidence type="ECO:0000256" key="11">
    <source>
        <dbReference type="SAM" id="MobiDB-lite"/>
    </source>
</evidence>
<dbReference type="PANTHER" id="PTHR23072">
    <property type="entry name" value="PHOSPHATIDYLINOSITOL GLYCAN-RELATED"/>
    <property type="match status" value="1"/>
</dbReference>
<evidence type="ECO:0000256" key="10">
    <source>
        <dbReference type="ARBA" id="ARBA00023180"/>
    </source>
</evidence>
<feature type="transmembrane region" description="Helical" evidence="12">
    <location>
        <begin position="495"/>
        <end position="515"/>
    </location>
</feature>
<dbReference type="EMBL" id="JAWDGP010006167">
    <property type="protein sequence ID" value="KAK3746130.1"/>
    <property type="molecule type" value="Genomic_DNA"/>
</dbReference>
<accession>A0AAE0YHK0</accession>
<evidence type="ECO:0000256" key="8">
    <source>
        <dbReference type="ARBA" id="ARBA00022989"/>
    </source>
</evidence>
<feature type="transmembrane region" description="Helical" evidence="12">
    <location>
        <begin position="353"/>
        <end position="375"/>
    </location>
</feature>
<dbReference type="GO" id="GO:0051267">
    <property type="term" value="F:CP2 mannose-ethanolamine phosphotransferase activity"/>
    <property type="evidence" value="ECO:0007669"/>
    <property type="project" value="TreeGrafter"/>
</dbReference>
<keyword evidence="4" id="KW-0337">GPI-anchor biosynthesis</keyword>
<feature type="transmembrane region" description="Helical" evidence="12">
    <location>
        <begin position="981"/>
        <end position="1002"/>
    </location>
</feature>
<dbReference type="GO" id="GO:0005789">
    <property type="term" value="C:endoplasmic reticulum membrane"/>
    <property type="evidence" value="ECO:0007669"/>
    <property type="project" value="UniProtKB-SubCell"/>
</dbReference>
<dbReference type="AlphaFoldDB" id="A0AAE0YHK0"/>
<comment type="pathway">
    <text evidence="2">Glycolipid biosynthesis; glycosylphosphatidylinositol-anchor biosynthesis.</text>
</comment>
<keyword evidence="10" id="KW-0325">Glycoprotein</keyword>
<dbReference type="InterPro" id="IPR037674">
    <property type="entry name" value="PIG-G_N"/>
</dbReference>
<organism evidence="14 15">
    <name type="scientific">Elysia crispata</name>
    <name type="common">lettuce slug</name>
    <dbReference type="NCBI Taxonomy" id="231223"/>
    <lineage>
        <taxon>Eukaryota</taxon>
        <taxon>Metazoa</taxon>
        <taxon>Spiralia</taxon>
        <taxon>Lophotrochozoa</taxon>
        <taxon>Mollusca</taxon>
        <taxon>Gastropoda</taxon>
        <taxon>Heterobranchia</taxon>
        <taxon>Euthyneura</taxon>
        <taxon>Panpulmonata</taxon>
        <taxon>Sacoglossa</taxon>
        <taxon>Placobranchoidea</taxon>
        <taxon>Plakobranchidae</taxon>
        <taxon>Elysia</taxon>
    </lineage>
</organism>
<dbReference type="InterPro" id="IPR017850">
    <property type="entry name" value="Alkaline_phosphatase_core_sf"/>
</dbReference>
<dbReference type="PANTHER" id="PTHR23072:SF0">
    <property type="entry name" value="GPI ETHANOLAMINE PHOSPHATE TRANSFERASE 2"/>
    <property type="match status" value="1"/>
</dbReference>
<comment type="subcellular location">
    <subcellularLocation>
        <location evidence="1">Endoplasmic reticulum membrane</location>
        <topology evidence="1">Multi-pass membrane protein</topology>
    </subcellularLocation>
</comment>
<evidence type="ECO:0000313" key="14">
    <source>
        <dbReference type="EMBL" id="KAK3746130.1"/>
    </source>
</evidence>
<name>A0AAE0YHK0_9GAST</name>
<dbReference type="Pfam" id="PF19316">
    <property type="entry name" value="PIGO_PIGG"/>
    <property type="match status" value="1"/>
</dbReference>
<feature type="transmembrane region" description="Helical" evidence="12">
    <location>
        <begin position="938"/>
        <end position="960"/>
    </location>
</feature>
<evidence type="ECO:0000256" key="9">
    <source>
        <dbReference type="ARBA" id="ARBA00023136"/>
    </source>
</evidence>
<evidence type="ECO:0000256" key="6">
    <source>
        <dbReference type="ARBA" id="ARBA00022692"/>
    </source>
</evidence>
<comment type="caution">
    <text evidence="14">The sequence shown here is derived from an EMBL/GenBank/DDBJ whole genome shotgun (WGS) entry which is preliminary data.</text>
</comment>
<evidence type="ECO:0000313" key="15">
    <source>
        <dbReference type="Proteomes" id="UP001283361"/>
    </source>
</evidence>
<feature type="transmembrane region" description="Helical" evidence="12">
    <location>
        <begin position="884"/>
        <end position="909"/>
    </location>
</feature>
<feature type="transmembrane region" description="Helical" evidence="12">
    <location>
        <begin position="427"/>
        <end position="447"/>
    </location>
</feature>
<evidence type="ECO:0000256" key="7">
    <source>
        <dbReference type="ARBA" id="ARBA00022824"/>
    </source>
</evidence>
<dbReference type="Pfam" id="PF01663">
    <property type="entry name" value="Phosphodiest"/>
    <property type="match status" value="1"/>
</dbReference>
<dbReference type="GO" id="GO:0006506">
    <property type="term" value="P:GPI anchor biosynthetic process"/>
    <property type="evidence" value="ECO:0007669"/>
    <property type="project" value="UniProtKB-KW"/>
</dbReference>
<gene>
    <name evidence="14" type="ORF">RRG08_003570</name>
</gene>
<dbReference type="InterPro" id="IPR045687">
    <property type="entry name" value="PIGG/GPI7_C"/>
</dbReference>
<keyword evidence="9 12" id="KW-0472">Membrane</keyword>
<evidence type="ECO:0000256" key="12">
    <source>
        <dbReference type="SAM" id="Phobius"/>
    </source>
</evidence>
<dbReference type="InterPro" id="IPR039527">
    <property type="entry name" value="PIGG/GPI7"/>
</dbReference>
<feature type="compositionally biased region" description="Polar residues" evidence="11">
    <location>
        <begin position="821"/>
        <end position="835"/>
    </location>
</feature>
<proteinExistence type="inferred from homology"/>
<evidence type="ECO:0000256" key="1">
    <source>
        <dbReference type="ARBA" id="ARBA00004477"/>
    </source>
</evidence>
<keyword evidence="5" id="KW-0808">Transferase</keyword>
<dbReference type="Gene3D" id="3.40.720.10">
    <property type="entry name" value="Alkaline Phosphatase, subunit A"/>
    <property type="match status" value="1"/>
</dbReference>
<dbReference type="CDD" id="cd16024">
    <property type="entry name" value="GPI_EPT_2"/>
    <property type="match status" value="1"/>
</dbReference>
<keyword evidence="8 12" id="KW-1133">Transmembrane helix</keyword>
<evidence type="ECO:0000259" key="13">
    <source>
        <dbReference type="Pfam" id="PF19316"/>
    </source>
</evidence>
<dbReference type="InterPro" id="IPR002591">
    <property type="entry name" value="Phosphodiest/P_Trfase"/>
</dbReference>
<sequence length="1044" mass="116127">MVIDAFREDFAYGPLRFMPLTHDILNKGKGLKFTAETMPPTVTLPRIKAMMTGSTSSFVDVILNFGSSALEEDNIISRLKADGRHVIFFGDDTWLKLFPQHFERSDGTTSFFVSDYTEVDDNVTRHLQPELDKLTWDVMILHYLGLDHIGHFAGPRSPLIGPKLAEMDRIISQIYSAMEKWVEPSMLIVCGDHGMSDQGGHGGASPGEISVPVLFLSPQISNSDPKHSGIISQTDLCPTLAVLLGVPIPVGNIGKVVTEALVGFSLQQKVAVLHHNAKQAMAILRECVSDVHKESAFILLQETESMLNKWLSSQNGSSKMRWESQGQSLLTSLSESLTLISEKVSKLATSYDVYAMAISIVLMWMMLVSLVFRCIQEKRNNVGTLSVQFYMATVLPVLGSAVLSHIIMCTGGVPSDTVCSRTVPSALIQATLFMLFVCLAVHIISSWPSFGTVTKQLNTLIFGSSLVELLLLMGTVTHTLTLLSSSFVEEEHQTFYFLATALHIFIFYQLVVKYVKGFCIMPERKEALHSLDIGRNKTDEDKLLFYTSKTGRLWRRGRDINDTSDQITEEYHTYTNLENTNCLVREPKAEGRRIHETTSVSNPSFLEVFENDKAQEDTDLLQKSQPTVFKGKSNISSSYMSTTSFLHWTFSVVVVLLMLRVLRRWNHTGNKWLDIPDFGDWLVKPENKVSLSLITVCAFMIIGASRGSRLKRVQTMCVNLALCCAYLCRAAQGSLIFPYKKFLSSSGVLEARASYFFIASTCLISLLPEIFFKLDNVSESPHPPKSTSDSNSAKYKTIDSSATVNKQKSSSSCKMKKSRNSELTLSVKQGKSKPNSDVYDSFSIHQRLRGIIAATVCFSCLVKQPHNAPVSAAMSLAEQMMTPVLIQAGCQPVYSLLYSVWMGQVFFFLQGNSNSLSTVDIAAGYIGLDDYWPLVNGLLLFMATYVGTIFWSLAFLIFLFKTQEQHAEGGQLLSIFKVLDSSCQALLLTRVLPLSVYMALVAAQRYHLFVWSVFSPKMLYEAANTIVVGLQVLVFIGVSYLSSQ</sequence>
<feature type="domain" description="GPI ethanolamine phosphate transferase 2 C-terminal" evidence="13">
    <location>
        <begin position="879"/>
        <end position="1038"/>
    </location>
</feature>
<dbReference type="Proteomes" id="UP001283361">
    <property type="component" value="Unassembled WGS sequence"/>
</dbReference>